<dbReference type="PIRSF" id="PIRSF008546">
    <property type="entry name" value="UCP008546"/>
    <property type="match status" value="1"/>
</dbReference>
<dbReference type="Gene3D" id="1.25.40.380">
    <property type="entry name" value="Protein of unknown function DUF1810"/>
    <property type="match status" value="1"/>
</dbReference>
<name>A0A1G8YCG6_9FLAO</name>
<dbReference type="AlphaFoldDB" id="A0A1G8YCG6"/>
<dbReference type="SUPFAM" id="SSF140736">
    <property type="entry name" value="Rv1873-like"/>
    <property type="match status" value="1"/>
</dbReference>
<dbReference type="Proteomes" id="UP000199580">
    <property type="component" value="Unassembled WGS sequence"/>
</dbReference>
<dbReference type="InterPro" id="IPR036287">
    <property type="entry name" value="Rv1873-like_sf"/>
</dbReference>
<dbReference type="OrthoDB" id="9801870at2"/>
<evidence type="ECO:0000313" key="2">
    <source>
        <dbReference type="Proteomes" id="UP000199580"/>
    </source>
</evidence>
<dbReference type="RefSeq" id="WP_091395362.1">
    <property type="nucleotide sequence ID" value="NZ_BKAI01000006.1"/>
</dbReference>
<organism evidence="1 2">
    <name type="scientific">Flavobacterium noncentrifugens</name>
    <dbReference type="NCBI Taxonomy" id="1128970"/>
    <lineage>
        <taxon>Bacteria</taxon>
        <taxon>Pseudomonadati</taxon>
        <taxon>Bacteroidota</taxon>
        <taxon>Flavobacteriia</taxon>
        <taxon>Flavobacteriales</taxon>
        <taxon>Flavobacteriaceae</taxon>
        <taxon>Flavobacterium</taxon>
    </lineage>
</organism>
<dbReference type="Pfam" id="PF08837">
    <property type="entry name" value="DUF1810"/>
    <property type="match status" value="1"/>
</dbReference>
<gene>
    <name evidence="1" type="ORF">SAMN04487935_2258</name>
</gene>
<dbReference type="STRING" id="1128970.SAMN04487935_2258"/>
<keyword evidence="2" id="KW-1185">Reference proteome</keyword>
<reference evidence="1 2" key="1">
    <citation type="submission" date="2016-10" db="EMBL/GenBank/DDBJ databases">
        <authorList>
            <person name="de Groot N.N."/>
        </authorList>
    </citation>
    <scope>NUCLEOTIDE SEQUENCE [LARGE SCALE GENOMIC DNA]</scope>
    <source>
        <strain evidence="1 2">CGMCC 1.10076</strain>
    </source>
</reference>
<evidence type="ECO:0000313" key="1">
    <source>
        <dbReference type="EMBL" id="SDJ99925.1"/>
    </source>
</evidence>
<protein>
    <submittedName>
        <fullName evidence="1">Uncharacterized protein, DUF1810 family</fullName>
    </submittedName>
</protein>
<accession>A0A1G8YCG6</accession>
<proteinExistence type="predicted"/>
<dbReference type="InterPro" id="IPR014937">
    <property type="entry name" value="DUF1810"/>
</dbReference>
<dbReference type="EMBL" id="FNEZ01000003">
    <property type="protein sequence ID" value="SDJ99925.1"/>
    <property type="molecule type" value="Genomic_DNA"/>
</dbReference>
<sequence length="152" mass="17346">MAVANETIALQRFLDAQNQTYLKALSEIRFGRKLTHWMWFVFPQLKGLGHSDTALFYSISDLKEATAFLSHPVLGKHLIEISQAVLNIKEKSANEIFGNPDDLKLRSCMTLFANVLNADVVFQQVLDHYFGGKQDEQTLRLLLKKKLQHDTV</sequence>